<accession>A0A6N2S851</accession>
<reference evidence="2" key="1">
    <citation type="submission" date="2019-11" db="EMBL/GenBank/DDBJ databases">
        <authorList>
            <person name="Feng L."/>
        </authorList>
    </citation>
    <scope>NUCLEOTIDE SEQUENCE</scope>
    <source>
        <strain evidence="2">CbolteaeLFYP116</strain>
    </source>
</reference>
<name>A0A6N2S851_9FIRM</name>
<proteinExistence type="predicted"/>
<dbReference type="EC" id="2.4.1.-" evidence="2"/>
<dbReference type="RefSeq" id="WP_002575150.1">
    <property type="nucleotide sequence ID" value="NZ_BAABZS010000001.1"/>
</dbReference>
<dbReference type="InterPro" id="IPR050194">
    <property type="entry name" value="Glycosyltransferase_grp1"/>
</dbReference>
<gene>
    <name evidence="2" type="primary">mgs</name>
    <name evidence="2" type="ORF">CBLFYP116_01062</name>
</gene>
<dbReference type="SUPFAM" id="SSF53756">
    <property type="entry name" value="UDP-Glycosyltransferase/glycogen phosphorylase"/>
    <property type="match status" value="1"/>
</dbReference>
<dbReference type="Gene3D" id="3.40.50.2000">
    <property type="entry name" value="Glycogen Phosphorylase B"/>
    <property type="match status" value="1"/>
</dbReference>
<evidence type="ECO:0000259" key="1">
    <source>
        <dbReference type="Pfam" id="PF13439"/>
    </source>
</evidence>
<evidence type="ECO:0000313" key="2">
    <source>
        <dbReference type="EMBL" id="VYS89396.1"/>
    </source>
</evidence>
<organism evidence="2">
    <name type="scientific">Enterocloster bolteae</name>
    <dbReference type="NCBI Taxonomy" id="208479"/>
    <lineage>
        <taxon>Bacteria</taxon>
        <taxon>Bacillati</taxon>
        <taxon>Bacillota</taxon>
        <taxon>Clostridia</taxon>
        <taxon>Lachnospirales</taxon>
        <taxon>Lachnospiraceae</taxon>
        <taxon>Enterocloster</taxon>
    </lineage>
</organism>
<keyword evidence="2" id="KW-0808">Transferase</keyword>
<protein>
    <submittedName>
        <fullName evidence="2">Alpha-monoglucosyldiacylglycerol synthase</fullName>
        <ecNumber evidence="2">2.4.1.-</ecNumber>
    </submittedName>
</protein>
<dbReference type="PANTHER" id="PTHR45947">
    <property type="entry name" value="SULFOQUINOVOSYL TRANSFERASE SQD2"/>
    <property type="match status" value="1"/>
</dbReference>
<feature type="domain" description="Glycosyltransferase subfamily 4-like N-terminal" evidence="1">
    <location>
        <begin position="14"/>
        <end position="130"/>
    </location>
</feature>
<dbReference type="Pfam" id="PF13439">
    <property type="entry name" value="Glyco_transf_4"/>
    <property type="match status" value="1"/>
</dbReference>
<dbReference type="EMBL" id="CACRTF010000009">
    <property type="protein sequence ID" value="VYS89396.1"/>
    <property type="molecule type" value="Genomic_DNA"/>
</dbReference>
<dbReference type="GO" id="GO:0016757">
    <property type="term" value="F:glycosyltransferase activity"/>
    <property type="evidence" value="ECO:0007669"/>
    <property type="project" value="UniProtKB-KW"/>
</dbReference>
<keyword evidence="2" id="KW-0328">Glycosyltransferase</keyword>
<sequence length="157" mass="17974">MNIAMFTNNYKPFIGGVPISIERLPEGLRSLGHRVTVFAPEPEGKLSAEQERDVVCFKVFYRKADRGMILGNCFDRKIEAYFRKGNFDVIHVHHPVLVGQTALYLGKKYKIPVAYTYHTRYEEYLHHFKLYEAMASGEYPGAALSECGRCFSICVQV</sequence>
<dbReference type="GeneID" id="23112941"/>
<dbReference type="InterPro" id="IPR028098">
    <property type="entry name" value="Glyco_trans_4-like_N"/>
</dbReference>
<dbReference type="PANTHER" id="PTHR45947:SF3">
    <property type="entry name" value="SULFOQUINOVOSYL TRANSFERASE SQD2"/>
    <property type="match status" value="1"/>
</dbReference>
<dbReference type="AlphaFoldDB" id="A0A6N2S851"/>